<organism evidence="12 13">
    <name type="scientific">Herbaspirillum hiltneri N3</name>
    <dbReference type="NCBI Taxonomy" id="1262470"/>
    <lineage>
        <taxon>Bacteria</taxon>
        <taxon>Pseudomonadati</taxon>
        <taxon>Pseudomonadota</taxon>
        <taxon>Betaproteobacteria</taxon>
        <taxon>Burkholderiales</taxon>
        <taxon>Oxalobacteraceae</taxon>
        <taxon>Herbaspirillum</taxon>
    </lineage>
</organism>
<comment type="subunit">
    <text evidence="10">The Tol-Pal system is composed of five core proteins: the inner membrane proteins TolA, TolQ and TolR, the periplasmic protein TolB and the outer membrane protein Pal. They form a network linking the inner and outer membranes and the peptidoglycan layer.</text>
</comment>
<feature type="transmembrane region" description="Helical" evidence="10">
    <location>
        <begin position="138"/>
        <end position="161"/>
    </location>
</feature>
<dbReference type="InterPro" id="IPR014163">
    <property type="entry name" value="Tol-Pal_TolQ"/>
</dbReference>
<evidence type="ECO:0000256" key="1">
    <source>
        <dbReference type="ARBA" id="ARBA00004651"/>
    </source>
</evidence>
<evidence type="ECO:0000256" key="7">
    <source>
        <dbReference type="ARBA" id="ARBA00022989"/>
    </source>
</evidence>
<dbReference type="NCBIfam" id="TIGR02796">
    <property type="entry name" value="tolQ"/>
    <property type="match status" value="1"/>
</dbReference>
<keyword evidence="3 10" id="KW-1003">Cell membrane</keyword>
<dbReference type="Proteomes" id="UP000063429">
    <property type="component" value="Chromosome"/>
</dbReference>
<keyword evidence="13" id="KW-1185">Reference proteome</keyword>
<evidence type="ECO:0000256" key="5">
    <source>
        <dbReference type="ARBA" id="ARBA00022618"/>
    </source>
</evidence>
<evidence type="ECO:0000259" key="11">
    <source>
        <dbReference type="Pfam" id="PF01618"/>
    </source>
</evidence>
<evidence type="ECO:0000256" key="4">
    <source>
        <dbReference type="ARBA" id="ARBA00022519"/>
    </source>
</evidence>
<dbReference type="HAMAP" id="MF_02202">
    <property type="entry name" value="TolQ"/>
    <property type="match status" value="1"/>
</dbReference>
<accession>A0ABN4I1L9</accession>
<evidence type="ECO:0000313" key="12">
    <source>
        <dbReference type="EMBL" id="AKZ64824.1"/>
    </source>
</evidence>
<proteinExistence type="inferred from homology"/>
<comment type="function">
    <text evidence="10">Part of the Tol-Pal system, which plays a role in outer membrane invagination during cell division and is important for maintaining outer membrane integrity.</text>
</comment>
<keyword evidence="7 10" id="KW-1133">Transmembrane helix</keyword>
<evidence type="ECO:0000256" key="2">
    <source>
        <dbReference type="ARBA" id="ARBA00010442"/>
    </source>
</evidence>
<dbReference type="InterPro" id="IPR002898">
    <property type="entry name" value="MotA_ExbB_proton_chnl"/>
</dbReference>
<evidence type="ECO:0000256" key="3">
    <source>
        <dbReference type="ARBA" id="ARBA00022475"/>
    </source>
</evidence>
<dbReference type="PANTHER" id="PTHR30625">
    <property type="entry name" value="PROTEIN TOLQ"/>
    <property type="match status" value="1"/>
</dbReference>
<evidence type="ECO:0000256" key="10">
    <source>
        <dbReference type="HAMAP-Rule" id="MF_02202"/>
    </source>
</evidence>
<evidence type="ECO:0000256" key="9">
    <source>
        <dbReference type="ARBA" id="ARBA00023306"/>
    </source>
</evidence>
<keyword evidence="9 10" id="KW-0131">Cell cycle</keyword>
<protein>
    <recommendedName>
        <fullName evidence="10">Tol-Pal system protein TolQ</fullName>
    </recommendedName>
</protein>
<dbReference type="InterPro" id="IPR050790">
    <property type="entry name" value="ExbB/TolQ_transport"/>
</dbReference>
<evidence type="ECO:0000313" key="13">
    <source>
        <dbReference type="Proteomes" id="UP000063429"/>
    </source>
</evidence>
<keyword evidence="5 10" id="KW-0132">Cell division</keyword>
<gene>
    <name evidence="10" type="primary">tolQ</name>
    <name evidence="12" type="ORF">F506_21140</name>
</gene>
<feature type="transmembrane region" description="Helical" evidence="10">
    <location>
        <begin position="181"/>
        <end position="203"/>
    </location>
</feature>
<name>A0ABN4I1L9_9BURK</name>
<reference evidence="13" key="1">
    <citation type="journal article" date="2015" name="Genome Announc.">
        <title>Complete Genome Sequence of Herbaspirillum hiltneri N3 (DSM 17495), Isolated from Surface-Sterilized Wheat Roots.</title>
        <authorList>
            <person name="Guizelini D."/>
            <person name="Saizaki P.M."/>
            <person name="Coimbra N.A."/>
            <person name="Weiss V.A."/>
            <person name="Faoro H."/>
            <person name="Sfeir M.Z."/>
            <person name="Baura V.A."/>
            <person name="Monteiro R.A."/>
            <person name="Chubatsu L.S."/>
            <person name="Souza E.M."/>
            <person name="Cruz L.M."/>
            <person name="Pedrosa F.O."/>
            <person name="Raittz R.T."/>
            <person name="Marchaukoski J.N."/>
            <person name="Steffens M.B."/>
        </authorList>
    </citation>
    <scope>NUCLEOTIDE SEQUENCE [LARGE SCALE GENOMIC DNA]</scope>
    <source>
        <strain evidence="13">N3</strain>
    </source>
</reference>
<evidence type="ECO:0000256" key="6">
    <source>
        <dbReference type="ARBA" id="ARBA00022692"/>
    </source>
</evidence>
<evidence type="ECO:0000256" key="8">
    <source>
        <dbReference type="ARBA" id="ARBA00023136"/>
    </source>
</evidence>
<keyword evidence="6 10" id="KW-0812">Transmembrane</keyword>
<dbReference type="EMBL" id="CP011409">
    <property type="protein sequence ID" value="AKZ64824.1"/>
    <property type="molecule type" value="Genomic_DNA"/>
</dbReference>
<comment type="similarity">
    <text evidence="2 10">Belongs to the ExbB/TolQ family.</text>
</comment>
<keyword evidence="8 10" id="KW-0472">Membrane</keyword>
<keyword evidence="4 10" id="KW-0997">Cell inner membrane</keyword>
<feature type="transmembrane region" description="Helical" evidence="10">
    <location>
        <begin position="12"/>
        <end position="39"/>
    </location>
</feature>
<sequence>MNVTQDLSFFALITNASVIVQFVMLLLLLASVFSWTYIFRKMFTIRSARSQTEEFERSFWSGGNLIALYQDTLSNRRKGGGHGGALERIFQAGMGEFNKAKAQVGKGAAIDSTGVLDGARRAMRAAYQREMDALESHLAFLATVGSVSPYVGLFGTVWGIMNAFRGLANVQQATLAAVAPGIAEALIATAIGLFAAIPAVIAYNRFSHDIDRLAIRFESFIEEFSNILQRQAR</sequence>
<dbReference type="Pfam" id="PF01618">
    <property type="entry name" value="MotA_ExbB"/>
    <property type="match status" value="1"/>
</dbReference>
<comment type="subcellular location">
    <subcellularLocation>
        <location evidence="10">Cell inner membrane</location>
        <topology evidence="10">Multi-pass membrane protein</topology>
    </subcellularLocation>
    <subcellularLocation>
        <location evidence="1">Cell membrane</location>
        <topology evidence="1">Multi-pass membrane protein</topology>
    </subcellularLocation>
</comment>
<feature type="domain" description="MotA/TolQ/ExbB proton channel" evidence="11">
    <location>
        <begin position="88"/>
        <end position="218"/>
    </location>
</feature>
<dbReference type="RefSeq" id="WP_053200711.1">
    <property type="nucleotide sequence ID" value="NZ_CP011409.1"/>
</dbReference>
<dbReference type="PANTHER" id="PTHR30625:SF3">
    <property type="entry name" value="TOL-PAL SYSTEM PROTEIN TOLQ"/>
    <property type="match status" value="1"/>
</dbReference>